<evidence type="ECO:0000313" key="2">
    <source>
        <dbReference type="EMBL" id="MBB5690010.1"/>
    </source>
</evidence>
<comment type="caution">
    <text evidence="2">The sequence shown here is derived from an EMBL/GenBank/DDBJ whole genome shotgun (WGS) entry which is preliminary data.</text>
</comment>
<feature type="compositionally biased region" description="Polar residues" evidence="1">
    <location>
        <begin position="1"/>
        <end position="12"/>
    </location>
</feature>
<dbReference type="AlphaFoldDB" id="A0A840XSS6"/>
<dbReference type="Proteomes" id="UP000562254">
    <property type="component" value="Unassembled WGS sequence"/>
</dbReference>
<sequence>MSDLSRPSSEPTPQGIALFPRRPEDRLRLALRRLDEAVASQSHATAGLRAAIGDLSRTMSRLGDSVSGYRHALDMTAAEIERALASARRLQATADRMAV</sequence>
<gene>
    <name evidence="2" type="ORF">FHS88_002136</name>
</gene>
<proteinExistence type="predicted"/>
<evidence type="ECO:0000256" key="1">
    <source>
        <dbReference type="SAM" id="MobiDB-lite"/>
    </source>
</evidence>
<protein>
    <submittedName>
        <fullName evidence="2">Uncharacterized protein</fullName>
    </submittedName>
</protein>
<name>A0A840XSS6_9PROT</name>
<evidence type="ECO:0000313" key="3">
    <source>
        <dbReference type="Proteomes" id="UP000562254"/>
    </source>
</evidence>
<organism evidence="2 3">
    <name type="scientific">Neoroseomonas alkaliterrae</name>
    <dbReference type="NCBI Taxonomy" id="1452450"/>
    <lineage>
        <taxon>Bacteria</taxon>
        <taxon>Pseudomonadati</taxon>
        <taxon>Pseudomonadota</taxon>
        <taxon>Alphaproteobacteria</taxon>
        <taxon>Acetobacterales</taxon>
        <taxon>Acetobacteraceae</taxon>
        <taxon>Neoroseomonas</taxon>
    </lineage>
</organism>
<keyword evidence="3" id="KW-1185">Reference proteome</keyword>
<dbReference type="RefSeq" id="WP_184484370.1">
    <property type="nucleotide sequence ID" value="NZ_JAAEDJ010000020.1"/>
</dbReference>
<accession>A0A840XSS6</accession>
<dbReference type="EMBL" id="JACIJE010000005">
    <property type="protein sequence ID" value="MBB5690010.1"/>
    <property type="molecule type" value="Genomic_DNA"/>
</dbReference>
<feature type="region of interest" description="Disordered" evidence="1">
    <location>
        <begin position="1"/>
        <end position="21"/>
    </location>
</feature>
<reference evidence="2 3" key="1">
    <citation type="submission" date="2020-08" db="EMBL/GenBank/DDBJ databases">
        <title>Genomic Encyclopedia of Type Strains, Phase IV (KMG-IV): sequencing the most valuable type-strain genomes for metagenomic binning, comparative biology and taxonomic classification.</title>
        <authorList>
            <person name="Goeker M."/>
        </authorList>
    </citation>
    <scope>NUCLEOTIDE SEQUENCE [LARGE SCALE GENOMIC DNA]</scope>
    <source>
        <strain evidence="2 3">DSM 25895</strain>
    </source>
</reference>